<dbReference type="GO" id="GO:0005525">
    <property type="term" value="F:GTP binding"/>
    <property type="evidence" value="ECO:0007669"/>
    <property type="project" value="UniProtKB-KW"/>
</dbReference>
<protein>
    <submittedName>
        <fullName evidence="7 8">Uncharacterized protein</fullName>
    </submittedName>
</protein>
<proteinExistence type="inferred from homology"/>
<reference evidence="7 8" key="1">
    <citation type="submission" date="2022-11" db="UniProtKB">
        <authorList>
            <consortium name="WormBaseParasite"/>
        </authorList>
    </citation>
    <scope>IDENTIFICATION</scope>
</reference>
<dbReference type="InterPro" id="IPR027417">
    <property type="entry name" value="P-loop_NTPase"/>
</dbReference>
<dbReference type="GO" id="GO:0005764">
    <property type="term" value="C:lysosome"/>
    <property type="evidence" value="ECO:0007669"/>
    <property type="project" value="TreeGrafter"/>
</dbReference>
<keyword evidence="5" id="KW-0472">Membrane</keyword>
<accession>A0A914I0W0</accession>
<dbReference type="GO" id="GO:0005770">
    <property type="term" value="C:late endosome"/>
    <property type="evidence" value="ECO:0007669"/>
    <property type="project" value="TreeGrafter"/>
</dbReference>
<dbReference type="InterPro" id="IPR001806">
    <property type="entry name" value="Small_GTPase"/>
</dbReference>
<keyword evidence="2" id="KW-0547">Nucleotide-binding</keyword>
<dbReference type="AlphaFoldDB" id="A0A914I0W0"/>
<dbReference type="GO" id="GO:0090385">
    <property type="term" value="P:phagosome-lysosome fusion"/>
    <property type="evidence" value="ECO:0007669"/>
    <property type="project" value="TreeGrafter"/>
</dbReference>
<evidence type="ECO:0000313" key="6">
    <source>
        <dbReference type="Proteomes" id="UP000887572"/>
    </source>
</evidence>
<evidence type="ECO:0000256" key="1">
    <source>
        <dbReference type="ARBA" id="ARBA00006270"/>
    </source>
</evidence>
<dbReference type="Gene3D" id="3.40.50.300">
    <property type="entry name" value="P-loop containing nucleotide triphosphate hydrolases"/>
    <property type="match status" value="1"/>
</dbReference>
<evidence type="ECO:0000256" key="3">
    <source>
        <dbReference type="ARBA" id="ARBA00023134"/>
    </source>
</evidence>
<dbReference type="Pfam" id="PF00071">
    <property type="entry name" value="Ras"/>
    <property type="match status" value="1"/>
</dbReference>
<dbReference type="SMART" id="SM00175">
    <property type="entry name" value="RAB"/>
    <property type="match status" value="1"/>
</dbReference>
<sequence length="384" mass="42672">MNNQNRPTQRKMMLKVILLGEAGVGKSSLMNQYVNRQFVSAYKATVGCDFLTKDLTVDGTEVKMQTQYGLYLHDINLYVKMVEVQPSLNMSIYKTLERQPATYANIFSDTIPRRVTIALVLNRAFNGHLAHSPFNFRPYSIRDISIHAAGQAYLAVPYRMNFADAAYIRPFVNMYEALGMTNSERSMDITLDQFHDGWTFFVVPLTSTLDDGCGFELLRSGTTSIRLQFNAGIPAGGAELIVLGEHYQQLMFAAASLNNNAAASSPNANNGDERGFQMQLLQALLVFANYAIVLLIFLLCWLAIVRWLRHTGYITDANNHVLENQQQAAIDEANRVSSHIAIGIPEPMRSAVAASIAIPMMVSAESSQKQHEEDSGNSGRAVKE</sequence>
<dbReference type="PANTHER" id="PTHR47981">
    <property type="entry name" value="RAB FAMILY"/>
    <property type="match status" value="1"/>
</dbReference>
<evidence type="ECO:0000256" key="4">
    <source>
        <dbReference type="SAM" id="MobiDB-lite"/>
    </source>
</evidence>
<evidence type="ECO:0000313" key="7">
    <source>
        <dbReference type="WBParaSite" id="Gr19_v10_g5574.t1"/>
    </source>
</evidence>
<organism evidence="6 8">
    <name type="scientific">Globodera rostochiensis</name>
    <name type="common">Golden nematode worm</name>
    <name type="synonym">Heterodera rostochiensis</name>
    <dbReference type="NCBI Taxonomy" id="31243"/>
    <lineage>
        <taxon>Eukaryota</taxon>
        <taxon>Metazoa</taxon>
        <taxon>Ecdysozoa</taxon>
        <taxon>Nematoda</taxon>
        <taxon>Chromadorea</taxon>
        <taxon>Rhabditida</taxon>
        <taxon>Tylenchina</taxon>
        <taxon>Tylenchomorpha</taxon>
        <taxon>Tylenchoidea</taxon>
        <taxon>Heteroderidae</taxon>
        <taxon>Heteroderinae</taxon>
        <taxon>Globodera</taxon>
    </lineage>
</organism>
<dbReference type="WBParaSite" id="Gr19_v10_g5578.t1">
    <property type="protein sequence ID" value="Gr19_v10_g5578.t1"/>
    <property type="gene ID" value="Gr19_v10_g5578"/>
</dbReference>
<feature type="transmembrane region" description="Helical" evidence="5">
    <location>
        <begin position="280"/>
        <end position="304"/>
    </location>
</feature>
<evidence type="ECO:0000256" key="2">
    <source>
        <dbReference type="ARBA" id="ARBA00022741"/>
    </source>
</evidence>
<dbReference type="Proteomes" id="UP000887572">
    <property type="component" value="Unplaced"/>
</dbReference>
<comment type="similarity">
    <text evidence="1">Belongs to the small GTPase superfamily. Rab family.</text>
</comment>
<dbReference type="SUPFAM" id="SSF52540">
    <property type="entry name" value="P-loop containing nucleoside triphosphate hydrolases"/>
    <property type="match status" value="1"/>
</dbReference>
<keyword evidence="3" id="KW-0342">GTP-binding</keyword>
<dbReference type="WBParaSite" id="Gr19_v10_g5574.t1">
    <property type="protein sequence ID" value="Gr19_v10_g5574.t1"/>
    <property type="gene ID" value="Gr19_v10_g5574"/>
</dbReference>
<dbReference type="GO" id="GO:0003924">
    <property type="term" value="F:GTPase activity"/>
    <property type="evidence" value="ECO:0007669"/>
    <property type="project" value="InterPro"/>
</dbReference>
<dbReference type="PRINTS" id="PR00449">
    <property type="entry name" value="RASTRNSFRMNG"/>
</dbReference>
<feature type="region of interest" description="Disordered" evidence="4">
    <location>
        <begin position="365"/>
        <end position="384"/>
    </location>
</feature>
<keyword evidence="6" id="KW-1185">Reference proteome</keyword>
<name>A0A914I0W0_GLORO</name>
<dbReference type="GO" id="GO:0045335">
    <property type="term" value="C:phagocytic vesicle"/>
    <property type="evidence" value="ECO:0007669"/>
    <property type="project" value="TreeGrafter"/>
</dbReference>
<keyword evidence="5" id="KW-1133">Transmembrane helix</keyword>
<evidence type="ECO:0000313" key="8">
    <source>
        <dbReference type="WBParaSite" id="Gr19_v10_g5578.t1"/>
    </source>
</evidence>
<evidence type="ECO:0000256" key="5">
    <source>
        <dbReference type="SAM" id="Phobius"/>
    </source>
</evidence>
<dbReference type="PANTHER" id="PTHR47981:SF20">
    <property type="entry name" value="RAS-RELATED PROTEIN RAB-7A"/>
    <property type="match status" value="1"/>
</dbReference>
<keyword evidence="5" id="KW-0812">Transmembrane</keyword>